<dbReference type="Pfam" id="PF02371">
    <property type="entry name" value="Transposase_20"/>
    <property type="match status" value="1"/>
</dbReference>
<organism evidence="3 4">
    <name type="scientific">Trujillonella endophytica</name>
    <dbReference type="NCBI Taxonomy" id="673521"/>
    <lineage>
        <taxon>Bacteria</taxon>
        <taxon>Bacillati</taxon>
        <taxon>Actinomycetota</taxon>
        <taxon>Actinomycetes</taxon>
        <taxon>Geodermatophilales</taxon>
        <taxon>Geodermatophilaceae</taxon>
        <taxon>Trujillonella</taxon>
    </lineage>
</organism>
<keyword evidence="4" id="KW-1185">Reference proteome</keyword>
<evidence type="ECO:0000313" key="4">
    <source>
        <dbReference type="Proteomes" id="UP000198960"/>
    </source>
</evidence>
<name>A0A1H8TXU0_9ACTN</name>
<dbReference type="InterPro" id="IPR047650">
    <property type="entry name" value="Transpos_IS110"/>
</dbReference>
<dbReference type="RefSeq" id="WP_091943649.1">
    <property type="nucleotide sequence ID" value="NZ_FOEE01000007.1"/>
</dbReference>
<evidence type="ECO:0000259" key="2">
    <source>
        <dbReference type="Pfam" id="PF02371"/>
    </source>
</evidence>
<dbReference type="EMBL" id="FOEE01000007">
    <property type="protein sequence ID" value="SEO95842.1"/>
    <property type="molecule type" value="Genomic_DNA"/>
</dbReference>
<feature type="domain" description="Transposase IS110-like N-terminal" evidence="1">
    <location>
        <begin position="4"/>
        <end position="170"/>
    </location>
</feature>
<feature type="domain" description="Transposase IS116/IS110/IS902 C-terminal" evidence="2">
    <location>
        <begin position="279"/>
        <end position="363"/>
    </location>
</feature>
<gene>
    <name evidence="3" type="ORF">SAMN05660991_02536</name>
</gene>
<dbReference type="AlphaFoldDB" id="A0A1H8TXU0"/>
<dbReference type="OrthoDB" id="3188901at2"/>
<dbReference type="GO" id="GO:0003677">
    <property type="term" value="F:DNA binding"/>
    <property type="evidence" value="ECO:0007669"/>
    <property type="project" value="InterPro"/>
</dbReference>
<dbReference type="GO" id="GO:0006313">
    <property type="term" value="P:DNA transposition"/>
    <property type="evidence" value="ECO:0007669"/>
    <property type="project" value="InterPro"/>
</dbReference>
<dbReference type="Proteomes" id="UP000198960">
    <property type="component" value="Unassembled WGS sequence"/>
</dbReference>
<dbReference type="NCBIfam" id="NF033542">
    <property type="entry name" value="transpos_IS110"/>
    <property type="match status" value="1"/>
</dbReference>
<dbReference type="GO" id="GO:0004803">
    <property type="term" value="F:transposase activity"/>
    <property type="evidence" value="ECO:0007669"/>
    <property type="project" value="InterPro"/>
</dbReference>
<dbReference type="InterPro" id="IPR003346">
    <property type="entry name" value="Transposase_20"/>
</dbReference>
<proteinExistence type="predicted"/>
<protein>
    <submittedName>
        <fullName evidence="3">Transposase IS116/IS110/IS902 family protein</fullName>
    </submittedName>
</protein>
<reference evidence="4" key="1">
    <citation type="submission" date="2016-10" db="EMBL/GenBank/DDBJ databases">
        <authorList>
            <person name="Varghese N."/>
            <person name="Submissions S."/>
        </authorList>
    </citation>
    <scope>NUCLEOTIDE SEQUENCE [LARGE SCALE GENOMIC DNA]</scope>
    <source>
        <strain evidence="4">DSM 45413</strain>
    </source>
</reference>
<dbReference type="PANTHER" id="PTHR33055">
    <property type="entry name" value="TRANSPOSASE FOR INSERTION SEQUENCE ELEMENT IS1111A"/>
    <property type="match status" value="1"/>
</dbReference>
<dbReference type="PANTHER" id="PTHR33055:SF3">
    <property type="entry name" value="PUTATIVE TRANSPOSASE FOR IS117-RELATED"/>
    <property type="match status" value="1"/>
</dbReference>
<dbReference type="STRING" id="673521.SAMN05660991_02536"/>
<dbReference type="Pfam" id="PF01548">
    <property type="entry name" value="DEDD_Tnp_IS110"/>
    <property type="match status" value="1"/>
</dbReference>
<evidence type="ECO:0000313" key="3">
    <source>
        <dbReference type="EMBL" id="SEO95842.1"/>
    </source>
</evidence>
<sequence length="412" mass="45081">MLFVGDDWAEDHHDIEVQDEGGRRLARARLAEGIGGLARLHELIAEHLTDDDVDAETGFVAQSVVIGIETDRGTWVSALVAAGYQVFALNPVQVARYRERHGASGAKSDRGDAHVLAEIVRLDRAHHRPMAGDSPEVEGLKLVARSHQAFIWDRTRHFQRLRSALREYFPAALEAFPDLMVPEALELLERAPDPARAARLSRSKITAALIRAHRRDPEPRAEAIQAVLRAPALRQDPAIEAAYAVIVASAVRLIASLNNQIAELQAVVAEGFGRHPDAEIVTSQPGLGPVLGARVLAEFGDDHGRYAGAKARKNYAGTSPITRASGTRRVVLARYARNRHLADAAHQWAFCALTASPGARAYYDTLRARGTEHHAALRQLGNRLVGILHGCLKTRTTYREDTAWPHLNADAA</sequence>
<dbReference type="InterPro" id="IPR002525">
    <property type="entry name" value="Transp_IS110-like_N"/>
</dbReference>
<evidence type="ECO:0000259" key="1">
    <source>
        <dbReference type="Pfam" id="PF01548"/>
    </source>
</evidence>
<accession>A0A1H8TXU0</accession>